<dbReference type="Proteomes" id="UP000593575">
    <property type="component" value="Unassembled WGS sequence"/>
</dbReference>
<gene>
    <name evidence="1" type="ORF">Goarm_009732</name>
</gene>
<name>A0A7J9JTU4_9ROSI</name>
<reference evidence="1 2" key="1">
    <citation type="journal article" date="2019" name="Genome Biol. Evol.">
        <title>Insights into the evolution of the New World diploid cottons (Gossypium, subgenus Houzingenia) based on genome sequencing.</title>
        <authorList>
            <person name="Grover C.E."/>
            <person name="Arick M.A. 2nd"/>
            <person name="Thrash A."/>
            <person name="Conover J.L."/>
            <person name="Sanders W.S."/>
            <person name="Peterson D.G."/>
            <person name="Frelichowski J.E."/>
            <person name="Scheffler J.A."/>
            <person name="Scheffler B.E."/>
            <person name="Wendel J.F."/>
        </authorList>
    </citation>
    <scope>NUCLEOTIDE SEQUENCE [LARGE SCALE GENOMIC DNA]</scope>
    <source>
        <strain evidence="1">6</strain>
        <tissue evidence="1">Leaf</tissue>
    </source>
</reference>
<proteinExistence type="predicted"/>
<protein>
    <submittedName>
        <fullName evidence="1">Uncharacterized protein</fullName>
    </submittedName>
</protein>
<sequence length="70" mass="8265">VNHALRFCASARNVWVMLGYPLHMASAQMDFHEWLSWILKMYHTTKHNEICVTMWAIKSARNHMVHKGIN</sequence>
<keyword evidence="2" id="KW-1185">Reference proteome</keyword>
<feature type="non-terminal residue" evidence="1">
    <location>
        <position position="1"/>
    </location>
</feature>
<evidence type="ECO:0000313" key="1">
    <source>
        <dbReference type="EMBL" id="MBA0837587.1"/>
    </source>
</evidence>
<organism evidence="1 2">
    <name type="scientific">Gossypium armourianum</name>
    <dbReference type="NCBI Taxonomy" id="34283"/>
    <lineage>
        <taxon>Eukaryota</taxon>
        <taxon>Viridiplantae</taxon>
        <taxon>Streptophyta</taxon>
        <taxon>Embryophyta</taxon>
        <taxon>Tracheophyta</taxon>
        <taxon>Spermatophyta</taxon>
        <taxon>Magnoliopsida</taxon>
        <taxon>eudicotyledons</taxon>
        <taxon>Gunneridae</taxon>
        <taxon>Pentapetalae</taxon>
        <taxon>rosids</taxon>
        <taxon>malvids</taxon>
        <taxon>Malvales</taxon>
        <taxon>Malvaceae</taxon>
        <taxon>Malvoideae</taxon>
        <taxon>Gossypium</taxon>
    </lineage>
</organism>
<evidence type="ECO:0000313" key="2">
    <source>
        <dbReference type="Proteomes" id="UP000593575"/>
    </source>
</evidence>
<dbReference type="EMBL" id="JABFAE010000009">
    <property type="protein sequence ID" value="MBA0837587.1"/>
    <property type="molecule type" value="Genomic_DNA"/>
</dbReference>
<comment type="caution">
    <text evidence="1">The sequence shown here is derived from an EMBL/GenBank/DDBJ whole genome shotgun (WGS) entry which is preliminary data.</text>
</comment>
<dbReference type="AlphaFoldDB" id="A0A7J9JTU4"/>
<accession>A0A7J9JTU4</accession>